<dbReference type="SUPFAM" id="SSF81296">
    <property type="entry name" value="E set domains"/>
    <property type="match status" value="1"/>
</dbReference>
<organism evidence="3 4">
    <name type="scientific">Funneliformis mosseae</name>
    <name type="common">Endomycorrhizal fungus</name>
    <name type="synonym">Glomus mosseae</name>
    <dbReference type="NCBI Taxonomy" id="27381"/>
    <lineage>
        <taxon>Eukaryota</taxon>
        <taxon>Fungi</taxon>
        <taxon>Fungi incertae sedis</taxon>
        <taxon>Mucoromycota</taxon>
        <taxon>Glomeromycotina</taxon>
        <taxon>Glomeromycetes</taxon>
        <taxon>Glomerales</taxon>
        <taxon>Glomeraceae</taxon>
        <taxon>Funneliformis</taxon>
    </lineage>
</organism>
<dbReference type="InterPro" id="IPR014756">
    <property type="entry name" value="Ig_E-set"/>
</dbReference>
<dbReference type="Gene3D" id="2.60.40.770">
    <property type="match status" value="1"/>
</dbReference>
<accession>A0A9N8WC83</accession>
<feature type="domain" description="MD-2-related lipid-recognition" evidence="2">
    <location>
        <begin position="15"/>
        <end position="113"/>
    </location>
</feature>
<evidence type="ECO:0000313" key="3">
    <source>
        <dbReference type="EMBL" id="CAG8480890.1"/>
    </source>
</evidence>
<evidence type="ECO:0000256" key="1">
    <source>
        <dbReference type="ARBA" id="ARBA00016056"/>
    </source>
</evidence>
<dbReference type="Pfam" id="PF02221">
    <property type="entry name" value="E1_DerP2_DerF2"/>
    <property type="match status" value="1"/>
</dbReference>
<dbReference type="Proteomes" id="UP000789375">
    <property type="component" value="Unassembled WGS sequence"/>
</dbReference>
<dbReference type="InterPro" id="IPR003172">
    <property type="entry name" value="ML_dom"/>
</dbReference>
<dbReference type="EMBL" id="CAJVPP010000420">
    <property type="protein sequence ID" value="CAG8480890.1"/>
    <property type="molecule type" value="Genomic_DNA"/>
</dbReference>
<reference evidence="3" key="1">
    <citation type="submission" date="2021-06" db="EMBL/GenBank/DDBJ databases">
        <authorList>
            <person name="Kallberg Y."/>
            <person name="Tangrot J."/>
            <person name="Rosling A."/>
        </authorList>
    </citation>
    <scope>NUCLEOTIDE SEQUENCE</scope>
    <source>
        <strain evidence="3">87-6 pot B 2015</strain>
    </source>
</reference>
<comment type="caution">
    <text evidence="3">The sequence shown here is derived from an EMBL/GenBank/DDBJ whole genome shotgun (WGS) entry which is preliminary data.</text>
</comment>
<protein>
    <recommendedName>
        <fullName evidence="1">Phosphatidylglycerol/phosphatidylinositol transfer protein</fullName>
    </recommendedName>
</protein>
<evidence type="ECO:0000259" key="2">
    <source>
        <dbReference type="Pfam" id="PF02221"/>
    </source>
</evidence>
<gene>
    <name evidence="3" type="ORF">FMOSSE_LOCUS3018</name>
</gene>
<name>A0A9N8WC83_FUNMO</name>
<sequence length="139" mass="15209">MVNANPHKSHKLPSSFLQCNASQGSKTPPVLLDVVFNPQPQEEKRNPTLDITISGKFTEDVTKKTFTVVAFVDEVTQQLAFPPTILAACTGSECPVKAGKNFNQTVEVVLQKQSDYPYLIPTRMVVSVANSDTDILGEM</sequence>
<dbReference type="AlphaFoldDB" id="A0A9N8WC83"/>
<evidence type="ECO:0000313" key="4">
    <source>
        <dbReference type="Proteomes" id="UP000789375"/>
    </source>
</evidence>
<keyword evidence="4" id="KW-1185">Reference proteome</keyword>
<proteinExistence type="predicted"/>